<feature type="region of interest" description="Disordered" evidence="1">
    <location>
        <begin position="310"/>
        <end position="330"/>
    </location>
</feature>
<protein>
    <submittedName>
        <fullName evidence="3">Uncharacterized protein</fullName>
    </submittedName>
</protein>
<reference evidence="3" key="1">
    <citation type="submission" date="2022-10" db="EMBL/GenBank/DDBJ databases">
        <authorList>
            <person name="Chen Y."/>
            <person name="Dougan E. K."/>
            <person name="Chan C."/>
            <person name="Rhodes N."/>
            <person name="Thang M."/>
        </authorList>
    </citation>
    <scope>NUCLEOTIDE SEQUENCE</scope>
</reference>
<dbReference type="OrthoDB" id="10676535at2759"/>
<feature type="region of interest" description="Disordered" evidence="1">
    <location>
        <begin position="1"/>
        <end position="48"/>
    </location>
</feature>
<feature type="compositionally biased region" description="Basic residues" evidence="1">
    <location>
        <begin position="274"/>
        <end position="283"/>
    </location>
</feature>
<feature type="transmembrane region" description="Helical" evidence="2">
    <location>
        <begin position="628"/>
        <end position="648"/>
    </location>
</feature>
<reference evidence="4" key="2">
    <citation type="submission" date="2024-04" db="EMBL/GenBank/DDBJ databases">
        <authorList>
            <person name="Chen Y."/>
            <person name="Shah S."/>
            <person name="Dougan E. K."/>
            <person name="Thang M."/>
            <person name="Chan C."/>
        </authorList>
    </citation>
    <scope>NUCLEOTIDE SEQUENCE [LARGE SCALE GENOMIC DNA]</scope>
</reference>
<keyword evidence="2" id="KW-0812">Transmembrane</keyword>
<dbReference type="EMBL" id="CAMXCT020002569">
    <property type="protein sequence ID" value="CAL1152392.1"/>
    <property type="molecule type" value="Genomic_DNA"/>
</dbReference>
<evidence type="ECO:0000256" key="1">
    <source>
        <dbReference type="SAM" id="MobiDB-lite"/>
    </source>
</evidence>
<evidence type="ECO:0000313" key="4">
    <source>
        <dbReference type="EMBL" id="CAL1152392.1"/>
    </source>
</evidence>
<comment type="caution">
    <text evidence="3">The sequence shown here is derived from an EMBL/GenBank/DDBJ whole genome shotgun (WGS) entry which is preliminary data.</text>
</comment>
<evidence type="ECO:0000256" key="2">
    <source>
        <dbReference type="SAM" id="Phobius"/>
    </source>
</evidence>
<dbReference type="EMBL" id="CAMXCT030002569">
    <property type="protein sequence ID" value="CAL4786329.1"/>
    <property type="molecule type" value="Genomic_DNA"/>
</dbReference>
<gene>
    <name evidence="3" type="ORF">C1SCF055_LOCUS25268</name>
</gene>
<accession>A0A9P1CUW9</accession>
<name>A0A9P1CUW9_9DINO</name>
<feature type="compositionally biased region" description="Basic and acidic residues" evidence="1">
    <location>
        <begin position="310"/>
        <end position="321"/>
    </location>
</feature>
<evidence type="ECO:0000313" key="3">
    <source>
        <dbReference type="EMBL" id="CAI3999017.1"/>
    </source>
</evidence>
<keyword evidence="2" id="KW-1133">Transmembrane helix</keyword>
<dbReference type="AlphaFoldDB" id="A0A9P1CUW9"/>
<keyword evidence="5" id="KW-1185">Reference proteome</keyword>
<keyword evidence="2" id="KW-0472">Membrane</keyword>
<feature type="region of interest" description="Disordered" evidence="1">
    <location>
        <begin position="256"/>
        <end position="288"/>
    </location>
</feature>
<organism evidence="3">
    <name type="scientific">Cladocopium goreaui</name>
    <dbReference type="NCBI Taxonomy" id="2562237"/>
    <lineage>
        <taxon>Eukaryota</taxon>
        <taxon>Sar</taxon>
        <taxon>Alveolata</taxon>
        <taxon>Dinophyceae</taxon>
        <taxon>Suessiales</taxon>
        <taxon>Symbiodiniaceae</taxon>
        <taxon>Cladocopium</taxon>
    </lineage>
</organism>
<proteinExistence type="predicted"/>
<evidence type="ECO:0000313" key="5">
    <source>
        <dbReference type="Proteomes" id="UP001152797"/>
    </source>
</evidence>
<sequence length="686" mass="76813">MAATVNAIRNLAAQIPESDEEEEEQGLEEEEEEVLEEPGVPDAKTGAVETVPETAVQEKMVTFEEKQEELIEKVVEIEWLLLKSRKIQNSQANFAQEMKESLCPLLPRMRPRCDFGHLMNEAPGRCPTAVRSEDACCSCGVIFGQSSRSQASTSPSPSLTLPGTLGDPKAAAAPATHWVCQDCLFQSHVASWMCYDCSLEHQKTEMGRVAASLEAKAERSREAELQAIVDTIDPSIRAEAQRRLRLRRGSELMEQVVEAQPTSNSKRPQFVRKEKPKPKRAQVARRNSQRMSLIMKPLDLGDKFLAETVETETKDSPKERSPVQLAKAPSPELGEVTKTTIEGVVLERALGIKPDKEIISSSQLRSRRNQLALEASEIAKRLAQRESRELHFIGAMLTALPLLPLWDVAMAGHGLRSLLPLCREVHRSLLHCLETREEMQLEDFQCHFDFAEVLASKALKLRRLFIGRKEFDLESLVESVCICLPDLTAPEALMLAPLLRYRSEKIERINFGRGVHLELKSLKSLKSLPAVGSRVFCSDDVDLLFLAGYLPTRPSVPSASFLSRLLGPWRGPRVVASEATLEVAIPRYQNLETVPRVAKAINVARRRSGVRLQLCDPWQDKACERHELLRSAFCVFLVVFMIFAMLLLRICEDAFAKSQGYPGALMATHPLKALSFRERITALQLE</sequence>
<dbReference type="Proteomes" id="UP001152797">
    <property type="component" value="Unassembled WGS sequence"/>
</dbReference>
<dbReference type="EMBL" id="CAMXCT010002569">
    <property type="protein sequence ID" value="CAI3999017.1"/>
    <property type="molecule type" value="Genomic_DNA"/>
</dbReference>
<feature type="compositionally biased region" description="Acidic residues" evidence="1">
    <location>
        <begin position="17"/>
        <end position="36"/>
    </location>
</feature>